<evidence type="ECO:0000313" key="3">
    <source>
        <dbReference type="Proteomes" id="UP000007431"/>
    </source>
</evidence>
<evidence type="ECO:0000313" key="2">
    <source>
        <dbReference type="EMBL" id="EFI93383.1"/>
    </source>
</evidence>
<dbReference type="InParanoid" id="D8QFB6"/>
<dbReference type="EMBL" id="GL377311">
    <property type="protein sequence ID" value="EFI93383.1"/>
    <property type="molecule type" value="Genomic_DNA"/>
</dbReference>
<dbReference type="AlphaFoldDB" id="D8QFB6"/>
<name>D8QFB6_SCHCM</name>
<dbReference type="KEGG" id="scm:SCHCO_02514725"/>
<keyword evidence="3" id="KW-1185">Reference proteome</keyword>
<dbReference type="HOGENOM" id="CLU_2360943_0_0_1"/>
<sequence>MPWLQKHNSVIDWNSLTIQLAPTLRAVVFEPQVRLRSVTLIKELPCDEADWIGEAPKDPRILLEETTTPKAEPAARDLAWDEPSSPHQQNSKQRKR</sequence>
<dbReference type="GeneID" id="9591775"/>
<feature type="region of interest" description="Disordered" evidence="1">
    <location>
        <begin position="57"/>
        <end position="96"/>
    </location>
</feature>
<proteinExistence type="predicted"/>
<organism evidence="3">
    <name type="scientific">Schizophyllum commune (strain H4-8 / FGSC 9210)</name>
    <name type="common">Split gill fungus</name>
    <dbReference type="NCBI Taxonomy" id="578458"/>
    <lineage>
        <taxon>Eukaryota</taxon>
        <taxon>Fungi</taxon>
        <taxon>Dikarya</taxon>
        <taxon>Basidiomycota</taxon>
        <taxon>Agaricomycotina</taxon>
        <taxon>Agaricomycetes</taxon>
        <taxon>Agaricomycetidae</taxon>
        <taxon>Agaricales</taxon>
        <taxon>Schizophyllaceae</taxon>
        <taxon>Schizophyllum</taxon>
    </lineage>
</organism>
<protein>
    <submittedName>
        <fullName evidence="2">Uncharacterized protein</fullName>
    </submittedName>
</protein>
<accession>D8QFB6</accession>
<dbReference type="Proteomes" id="UP000007431">
    <property type="component" value="Unassembled WGS sequence"/>
</dbReference>
<evidence type="ECO:0000256" key="1">
    <source>
        <dbReference type="SAM" id="MobiDB-lite"/>
    </source>
</evidence>
<feature type="compositionally biased region" description="Polar residues" evidence="1">
    <location>
        <begin position="85"/>
        <end position="96"/>
    </location>
</feature>
<reference evidence="2 3" key="1">
    <citation type="journal article" date="2010" name="Nat. Biotechnol.">
        <title>Genome sequence of the model mushroom Schizophyllum commune.</title>
        <authorList>
            <person name="Ohm R.A."/>
            <person name="de Jong J.F."/>
            <person name="Lugones L.G."/>
            <person name="Aerts A."/>
            <person name="Kothe E."/>
            <person name="Stajich J.E."/>
            <person name="de Vries R.P."/>
            <person name="Record E."/>
            <person name="Levasseur A."/>
            <person name="Baker S.E."/>
            <person name="Bartholomew K.A."/>
            <person name="Coutinho P.M."/>
            <person name="Erdmann S."/>
            <person name="Fowler T.J."/>
            <person name="Gathman A.C."/>
            <person name="Lombard V."/>
            <person name="Henrissat B."/>
            <person name="Knabe N."/>
            <person name="Kuees U."/>
            <person name="Lilly W.W."/>
            <person name="Lindquist E."/>
            <person name="Lucas S."/>
            <person name="Magnuson J.K."/>
            <person name="Piumi F."/>
            <person name="Raudaskoski M."/>
            <person name="Salamov A."/>
            <person name="Schmutz J."/>
            <person name="Schwarze F.W.M.R."/>
            <person name="vanKuyk P.A."/>
            <person name="Horton J.S."/>
            <person name="Grigoriev I.V."/>
            <person name="Woesten H.A.B."/>
        </authorList>
    </citation>
    <scope>NUCLEOTIDE SEQUENCE [LARGE SCALE GENOMIC DNA]</scope>
    <source>
        <strain evidence="3">H4-8 / FGSC 9210</strain>
    </source>
</reference>
<feature type="non-terminal residue" evidence="2">
    <location>
        <position position="96"/>
    </location>
</feature>
<dbReference type="RefSeq" id="XP_003028286.1">
    <property type="nucleotide sequence ID" value="XM_003028240.1"/>
</dbReference>
<gene>
    <name evidence="2" type="ORF">SCHCODRAFT_112553</name>
</gene>
<dbReference type="VEuPathDB" id="FungiDB:SCHCODRAFT_02514725"/>